<name>A0A8T2S836_CERRI</name>
<gene>
    <name evidence="1" type="ORF">KP509_21G021900</name>
</gene>
<evidence type="ECO:0000313" key="1">
    <source>
        <dbReference type="EMBL" id="KAH7314819.1"/>
    </source>
</evidence>
<reference evidence="1" key="1">
    <citation type="submission" date="2021-08" db="EMBL/GenBank/DDBJ databases">
        <title>WGS assembly of Ceratopteris richardii.</title>
        <authorList>
            <person name="Marchant D.B."/>
            <person name="Chen G."/>
            <person name="Jenkins J."/>
            <person name="Shu S."/>
            <person name="Leebens-Mack J."/>
            <person name="Grimwood J."/>
            <person name="Schmutz J."/>
            <person name="Soltis P."/>
            <person name="Soltis D."/>
            <person name="Chen Z.-H."/>
        </authorList>
    </citation>
    <scope>NUCLEOTIDE SEQUENCE</scope>
    <source>
        <strain evidence="1">Whitten #5841</strain>
        <tissue evidence="1">Leaf</tissue>
    </source>
</reference>
<keyword evidence="2" id="KW-1185">Reference proteome</keyword>
<comment type="caution">
    <text evidence="1">The sequence shown here is derived from an EMBL/GenBank/DDBJ whole genome shotgun (WGS) entry which is preliminary data.</text>
</comment>
<dbReference type="Proteomes" id="UP000825935">
    <property type="component" value="Chromosome 21"/>
</dbReference>
<dbReference type="OrthoDB" id="1938551at2759"/>
<dbReference type="SUPFAM" id="SSF56672">
    <property type="entry name" value="DNA/RNA polymerases"/>
    <property type="match status" value="1"/>
</dbReference>
<sequence length="102" mass="11682">MALQSLKSGKARGMDGITKEFVVAFWASLKTLVLDVCNEIWGDQKMPYSIKFGKIKLIPKLDVPKWIGDWRPITMMSIIYKILAKIFTLRLKPIIHKVVHPS</sequence>
<evidence type="ECO:0000313" key="2">
    <source>
        <dbReference type="Proteomes" id="UP000825935"/>
    </source>
</evidence>
<evidence type="ECO:0008006" key="3">
    <source>
        <dbReference type="Google" id="ProtNLM"/>
    </source>
</evidence>
<dbReference type="PANTHER" id="PTHR19446">
    <property type="entry name" value="REVERSE TRANSCRIPTASES"/>
    <property type="match status" value="1"/>
</dbReference>
<protein>
    <recommendedName>
        <fullName evidence="3">Reverse transcriptase</fullName>
    </recommendedName>
</protein>
<dbReference type="InterPro" id="IPR043502">
    <property type="entry name" value="DNA/RNA_pol_sf"/>
</dbReference>
<accession>A0A8T2S836</accession>
<proteinExistence type="predicted"/>
<organism evidence="1 2">
    <name type="scientific">Ceratopteris richardii</name>
    <name type="common">Triangle waterfern</name>
    <dbReference type="NCBI Taxonomy" id="49495"/>
    <lineage>
        <taxon>Eukaryota</taxon>
        <taxon>Viridiplantae</taxon>
        <taxon>Streptophyta</taxon>
        <taxon>Embryophyta</taxon>
        <taxon>Tracheophyta</taxon>
        <taxon>Polypodiopsida</taxon>
        <taxon>Polypodiidae</taxon>
        <taxon>Polypodiales</taxon>
        <taxon>Pteridineae</taxon>
        <taxon>Pteridaceae</taxon>
        <taxon>Parkerioideae</taxon>
        <taxon>Ceratopteris</taxon>
    </lineage>
</organism>
<dbReference type="EMBL" id="CM035426">
    <property type="protein sequence ID" value="KAH7314819.1"/>
    <property type="molecule type" value="Genomic_DNA"/>
</dbReference>
<dbReference type="AlphaFoldDB" id="A0A8T2S836"/>